<proteinExistence type="predicted"/>
<dbReference type="SUPFAM" id="SSF48452">
    <property type="entry name" value="TPR-like"/>
    <property type="match status" value="1"/>
</dbReference>
<evidence type="ECO:0000313" key="1">
    <source>
        <dbReference type="Proteomes" id="UP000694843"/>
    </source>
</evidence>
<organism evidence="1 2">
    <name type="scientific">Hyalella azteca</name>
    <name type="common">Amphipod</name>
    <dbReference type="NCBI Taxonomy" id="294128"/>
    <lineage>
        <taxon>Eukaryota</taxon>
        <taxon>Metazoa</taxon>
        <taxon>Ecdysozoa</taxon>
        <taxon>Arthropoda</taxon>
        <taxon>Crustacea</taxon>
        <taxon>Multicrustacea</taxon>
        <taxon>Malacostraca</taxon>
        <taxon>Eumalacostraca</taxon>
        <taxon>Peracarida</taxon>
        <taxon>Amphipoda</taxon>
        <taxon>Senticaudata</taxon>
        <taxon>Talitrida</taxon>
        <taxon>Talitroidea</taxon>
        <taxon>Hyalellidae</taxon>
        <taxon>Hyalella</taxon>
    </lineage>
</organism>
<keyword evidence="1" id="KW-1185">Reference proteome</keyword>
<dbReference type="InterPro" id="IPR011990">
    <property type="entry name" value="TPR-like_helical_dom_sf"/>
</dbReference>
<evidence type="ECO:0000313" key="2">
    <source>
        <dbReference type="RefSeq" id="XP_018014748.1"/>
    </source>
</evidence>
<dbReference type="RefSeq" id="XP_018014748.1">
    <property type="nucleotide sequence ID" value="XM_018159259.1"/>
</dbReference>
<protein>
    <submittedName>
        <fullName evidence="2">Uncharacterized protein LOC108671690</fullName>
    </submittedName>
</protein>
<dbReference type="KEGG" id="hazt:108671690"/>
<dbReference type="GeneID" id="108671690"/>
<reference evidence="2" key="1">
    <citation type="submission" date="2025-08" db="UniProtKB">
        <authorList>
            <consortium name="RefSeq"/>
        </authorList>
    </citation>
    <scope>IDENTIFICATION</scope>
    <source>
        <tissue evidence="2">Whole organism</tissue>
    </source>
</reference>
<dbReference type="AlphaFoldDB" id="A0A8B7NM46"/>
<gene>
    <name evidence="2" type="primary">LOC108671690</name>
</gene>
<dbReference type="Proteomes" id="UP000694843">
    <property type="component" value="Unplaced"/>
</dbReference>
<dbReference type="Gene3D" id="1.25.40.10">
    <property type="entry name" value="Tetratricopeptide repeat domain"/>
    <property type="match status" value="1"/>
</dbReference>
<name>A0A8B7NM46_HYAAZ</name>
<accession>A0A8B7NM46</accession>
<dbReference type="OrthoDB" id="308440at2759"/>
<sequence length="146" mass="16401">MEAVATASNATKIFSHSARSLSLYASVLIKDGMNAQKGKTILEKIIKDEPSFLPAVLIMSDVYIAERRYEKAQELLLRQAAVNSCYRVHERLADVYSKQQQHDLSQHHQTIAQHYANQGKLLFQGDVELSDLDAVWSDGDFSFTGQ</sequence>